<protein>
    <submittedName>
        <fullName evidence="4">GAF domain-containing protein</fullName>
    </submittedName>
</protein>
<dbReference type="SMART" id="SM00065">
    <property type="entry name" value="GAF"/>
    <property type="match status" value="1"/>
</dbReference>
<evidence type="ECO:0000313" key="4">
    <source>
        <dbReference type="EMBL" id="MFD0998606.1"/>
    </source>
</evidence>
<dbReference type="Gene3D" id="3.30.450.40">
    <property type="match status" value="1"/>
</dbReference>
<feature type="domain" description="GAF" evidence="3">
    <location>
        <begin position="332"/>
        <end position="478"/>
    </location>
</feature>
<feature type="transmembrane region" description="Helical" evidence="2">
    <location>
        <begin position="12"/>
        <end position="33"/>
    </location>
</feature>
<organism evidence="4 5">
    <name type="scientific">Ohtaekwangia kribbensis</name>
    <dbReference type="NCBI Taxonomy" id="688913"/>
    <lineage>
        <taxon>Bacteria</taxon>
        <taxon>Pseudomonadati</taxon>
        <taxon>Bacteroidota</taxon>
        <taxon>Cytophagia</taxon>
        <taxon>Cytophagales</taxon>
        <taxon>Fulvivirgaceae</taxon>
        <taxon>Ohtaekwangia</taxon>
    </lineage>
</organism>
<dbReference type="Proteomes" id="UP001597112">
    <property type="component" value="Unassembled WGS sequence"/>
</dbReference>
<name>A0ABW3JZL7_9BACT</name>
<keyword evidence="1" id="KW-0175">Coiled coil</keyword>
<dbReference type="InterPro" id="IPR003018">
    <property type="entry name" value="GAF"/>
</dbReference>
<evidence type="ECO:0000256" key="1">
    <source>
        <dbReference type="SAM" id="Coils"/>
    </source>
</evidence>
<comment type="caution">
    <text evidence="4">The sequence shown here is derived from an EMBL/GenBank/DDBJ whole genome shotgun (WGS) entry which is preliminary data.</text>
</comment>
<evidence type="ECO:0000313" key="5">
    <source>
        <dbReference type="Proteomes" id="UP001597112"/>
    </source>
</evidence>
<dbReference type="EMBL" id="JBHTKA010000001">
    <property type="protein sequence ID" value="MFD0998606.1"/>
    <property type="molecule type" value="Genomic_DNA"/>
</dbReference>
<gene>
    <name evidence="4" type="ORF">ACFQ21_04780</name>
</gene>
<proteinExistence type="predicted"/>
<evidence type="ECO:0000256" key="2">
    <source>
        <dbReference type="SAM" id="Phobius"/>
    </source>
</evidence>
<sequence length="561" mass="64929">MKTKVKKFLTRNAITVAIIMIVLLLVTNVVLILQYKATLVKNTAIKQKAEEIKYKSGQLIDYVLHNMDLGIRAYGATKNKDMLAPSMTAIEKIDQVFDELEGGLQEQAQPYDVAGLKELRKTYIEYGKFIHEMARMIELDSMNTFRAMMSEDRGLKVFMHWNDVGVKISIHEDVINGQAEESYQAAINNNIYLQFFILIVSLPTLGFVIYKIRKDNNERFSLLTELEQNNRKYVFNPGTSSYSNDQKQLIEHSIKNLQQASEFIENISEGRYDTTWTELNDANKALNEMNLAGRLTRMRDQLKQMKKEEERRLWSNEGITLFSETVRNHQKNLTELSLEVVRFLTKYMNAQQGGLFVLKEDESESYLQLAACYAFDRKKYIEKKIEIGVGLIGQVYLEGQTTLITKVPQGYTYITSGMGEATPECLLIVPMKYNERTEAIIELASLEKFEDYHVAFIEKAGEFVASALQSVRTTEKMQNLLDASRHQAEEMRSTEEEMRQNLEELQATQEEMVRKQKEIDRIREEEAERARKVAESNRQATNKIIEKLKVTEEELRRLKEA</sequence>
<dbReference type="Pfam" id="PF13185">
    <property type="entry name" value="GAF_2"/>
    <property type="match status" value="1"/>
</dbReference>
<reference evidence="5" key="1">
    <citation type="journal article" date="2019" name="Int. J. Syst. Evol. Microbiol.">
        <title>The Global Catalogue of Microorganisms (GCM) 10K type strain sequencing project: providing services to taxonomists for standard genome sequencing and annotation.</title>
        <authorList>
            <consortium name="The Broad Institute Genomics Platform"/>
            <consortium name="The Broad Institute Genome Sequencing Center for Infectious Disease"/>
            <person name="Wu L."/>
            <person name="Ma J."/>
        </authorList>
    </citation>
    <scope>NUCLEOTIDE SEQUENCE [LARGE SCALE GENOMIC DNA]</scope>
    <source>
        <strain evidence="5">CCUG 58938</strain>
    </source>
</reference>
<evidence type="ECO:0000259" key="3">
    <source>
        <dbReference type="SMART" id="SM00065"/>
    </source>
</evidence>
<dbReference type="InterPro" id="IPR029016">
    <property type="entry name" value="GAF-like_dom_sf"/>
</dbReference>
<dbReference type="SUPFAM" id="SSF55781">
    <property type="entry name" value="GAF domain-like"/>
    <property type="match status" value="1"/>
</dbReference>
<feature type="coiled-coil region" evidence="1">
    <location>
        <begin position="477"/>
        <end position="561"/>
    </location>
</feature>
<keyword evidence="5" id="KW-1185">Reference proteome</keyword>
<dbReference type="RefSeq" id="WP_377575574.1">
    <property type="nucleotide sequence ID" value="NZ_JBHTKA010000001.1"/>
</dbReference>
<keyword evidence="2" id="KW-0812">Transmembrane</keyword>
<keyword evidence="2" id="KW-0472">Membrane</keyword>
<accession>A0ABW3JZL7</accession>
<keyword evidence="2" id="KW-1133">Transmembrane helix</keyword>